<dbReference type="InterPro" id="IPR053738">
    <property type="entry name" value="Lambda_capsid_assembly"/>
</dbReference>
<evidence type="ECO:0008006" key="2">
    <source>
        <dbReference type="Google" id="ProtNLM"/>
    </source>
</evidence>
<dbReference type="AlphaFoldDB" id="A0A0F8ZM36"/>
<sequence length="288" mass="31541">MVETSGQALIRGVDITKGAVAEFEEALIFKPLISSRPTKAREIKFWVKTSGYLTLTSPAKLSNIAPGARPFVAETSWTPDTKYSIKYMLDSPMINMEDESDAEVQVFRDNAKDVVEAIANDVDNDIWNVATENQSPSLINSTAANAAWNAASGQDPFEDIMEAKQEIREETKRSIKNGVLLLNAKGEKDLLVWLVSTKGSSIPNFASEKVGSGTLSGIAGLRVIVSENVTATFAMVADLKQAVEYRQFKPLQTWIITEEGIGRKIRVSTNGVAILRKPKYISLITGVR</sequence>
<dbReference type="SUPFAM" id="SSF56563">
    <property type="entry name" value="Major capsid protein gp5"/>
    <property type="match status" value="1"/>
</dbReference>
<proteinExistence type="predicted"/>
<dbReference type="EMBL" id="LAZR01047149">
    <property type="protein sequence ID" value="KKK94893.1"/>
    <property type="molecule type" value="Genomic_DNA"/>
</dbReference>
<protein>
    <recommendedName>
        <fullName evidence="2">Phage major capsid protein</fullName>
    </recommendedName>
</protein>
<dbReference type="Gene3D" id="3.90.1690.10">
    <property type="entry name" value="phage-related protein like domain"/>
    <property type="match status" value="1"/>
</dbReference>
<evidence type="ECO:0000313" key="1">
    <source>
        <dbReference type="EMBL" id="KKK94893.1"/>
    </source>
</evidence>
<organism evidence="1">
    <name type="scientific">marine sediment metagenome</name>
    <dbReference type="NCBI Taxonomy" id="412755"/>
    <lineage>
        <taxon>unclassified sequences</taxon>
        <taxon>metagenomes</taxon>
        <taxon>ecological metagenomes</taxon>
    </lineage>
</organism>
<gene>
    <name evidence="1" type="ORF">LCGC14_2678270</name>
</gene>
<name>A0A0F8ZM36_9ZZZZ</name>
<accession>A0A0F8ZM36</accession>
<reference evidence="1" key="1">
    <citation type="journal article" date="2015" name="Nature">
        <title>Complex archaea that bridge the gap between prokaryotes and eukaryotes.</title>
        <authorList>
            <person name="Spang A."/>
            <person name="Saw J.H."/>
            <person name="Jorgensen S.L."/>
            <person name="Zaremba-Niedzwiedzka K."/>
            <person name="Martijn J."/>
            <person name="Lind A.E."/>
            <person name="van Eijk R."/>
            <person name="Schleper C."/>
            <person name="Guy L."/>
            <person name="Ettema T.J."/>
        </authorList>
    </citation>
    <scope>NUCLEOTIDE SEQUENCE</scope>
</reference>
<comment type="caution">
    <text evidence="1">The sequence shown here is derived from an EMBL/GenBank/DDBJ whole genome shotgun (WGS) entry which is preliminary data.</text>
</comment>